<dbReference type="EMBL" id="MTEJ01000634">
    <property type="protein sequence ID" value="OQX00588.1"/>
    <property type="molecule type" value="Genomic_DNA"/>
</dbReference>
<evidence type="ECO:0000256" key="3">
    <source>
        <dbReference type="ARBA" id="ARBA00022722"/>
    </source>
</evidence>
<dbReference type="GO" id="GO:0004519">
    <property type="term" value="F:endonuclease activity"/>
    <property type="evidence" value="ECO:0007669"/>
    <property type="project" value="UniProtKB-KW"/>
</dbReference>
<protein>
    <recommendedName>
        <fullName evidence="6">Putative mRNA interferase YoeB</fullName>
    </recommendedName>
</protein>
<evidence type="ECO:0000313" key="8">
    <source>
        <dbReference type="Proteomes" id="UP000192491"/>
    </source>
</evidence>
<comment type="caution">
    <text evidence="7">The sequence shown here is derived from an EMBL/GenBank/DDBJ whole genome shotgun (WGS) entry which is preliminary data.</text>
</comment>
<sequence>MSKKKQQNKEAAKNVALSWTDDAWEDYLYWQQHDFSKVLEINGLLEECRRTPFKGTGKPEPLKGDLTGYWSRRIDKENRLVYLPEDNSIYVVQCRLHY</sequence>
<organism evidence="7 8">
    <name type="scientific">Thiothrix lacustris</name>
    <dbReference type="NCBI Taxonomy" id="525917"/>
    <lineage>
        <taxon>Bacteria</taxon>
        <taxon>Pseudomonadati</taxon>
        <taxon>Pseudomonadota</taxon>
        <taxon>Gammaproteobacteria</taxon>
        <taxon>Thiotrichales</taxon>
        <taxon>Thiotrichaceae</taxon>
        <taxon>Thiothrix</taxon>
    </lineage>
</organism>
<dbReference type="InterPro" id="IPR035093">
    <property type="entry name" value="RelE/ParE_toxin_dom_sf"/>
</dbReference>
<evidence type="ECO:0000256" key="6">
    <source>
        <dbReference type="ARBA" id="ARBA00030388"/>
    </source>
</evidence>
<dbReference type="PANTHER" id="PTHR38039:SF1">
    <property type="entry name" value="TOXIN YOEB"/>
    <property type="match status" value="1"/>
</dbReference>
<dbReference type="NCBIfam" id="TIGR02116">
    <property type="entry name" value="toxin_Txe_YoeB"/>
    <property type="match status" value="1"/>
</dbReference>
<dbReference type="GO" id="GO:0006401">
    <property type="term" value="P:RNA catabolic process"/>
    <property type="evidence" value="ECO:0007669"/>
    <property type="project" value="InterPro"/>
</dbReference>
<evidence type="ECO:0000256" key="5">
    <source>
        <dbReference type="ARBA" id="ARBA00022801"/>
    </source>
</evidence>
<dbReference type="AlphaFoldDB" id="A0A1Y1Q9H8"/>
<accession>A0A1Y1Q9H8</accession>
<dbReference type="GO" id="GO:0016787">
    <property type="term" value="F:hydrolase activity"/>
    <property type="evidence" value="ECO:0007669"/>
    <property type="project" value="UniProtKB-KW"/>
</dbReference>
<dbReference type="Pfam" id="PF06769">
    <property type="entry name" value="YoeB_toxin"/>
    <property type="match status" value="1"/>
</dbReference>
<dbReference type="SUPFAM" id="SSF143011">
    <property type="entry name" value="RelE-like"/>
    <property type="match status" value="1"/>
</dbReference>
<evidence type="ECO:0000256" key="4">
    <source>
        <dbReference type="ARBA" id="ARBA00022759"/>
    </source>
</evidence>
<dbReference type="PANTHER" id="PTHR38039">
    <property type="entry name" value="TOXIN YOEB"/>
    <property type="match status" value="1"/>
</dbReference>
<dbReference type="InterPro" id="IPR009614">
    <property type="entry name" value="YoeB_toxin"/>
</dbReference>
<evidence type="ECO:0000256" key="1">
    <source>
        <dbReference type="ARBA" id="ARBA00008172"/>
    </source>
</evidence>
<keyword evidence="3" id="KW-0540">Nuclease</keyword>
<gene>
    <name evidence="7" type="ORF">BWK73_48045</name>
</gene>
<evidence type="ECO:0000256" key="2">
    <source>
        <dbReference type="ARBA" id="ARBA00022649"/>
    </source>
</evidence>
<evidence type="ECO:0000313" key="7">
    <source>
        <dbReference type="EMBL" id="OQX00588.1"/>
    </source>
</evidence>
<comment type="similarity">
    <text evidence="1">Belongs to the YoeB family.</text>
</comment>
<name>A0A1Y1Q9H8_9GAMM</name>
<keyword evidence="2" id="KW-1277">Toxin-antitoxin system</keyword>
<keyword evidence="5" id="KW-0378">Hydrolase</keyword>
<reference evidence="7 8" key="1">
    <citation type="submission" date="2017-01" db="EMBL/GenBank/DDBJ databases">
        <title>Novel large sulfur bacteria in the metagenomes of groundwater-fed chemosynthetic microbial mats in the Lake Huron basin.</title>
        <authorList>
            <person name="Sharrar A.M."/>
            <person name="Flood B.E."/>
            <person name="Bailey J.V."/>
            <person name="Jones D.S."/>
            <person name="Biddanda B."/>
            <person name="Ruberg S.A."/>
            <person name="Marcus D.N."/>
            <person name="Dick G.J."/>
        </authorList>
    </citation>
    <scope>NUCLEOTIDE SEQUENCE [LARGE SCALE GENOMIC DNA]</scope>
    <source>
        <strain evidence="7">A8</strain>
    </source>
</reference>
<proteinExistence type="inferred from homology"/>
<dbReference type="Proteomes" id="UP000192491">
    <property type="component" value="Unassembled WGS sequence"/>
</dbReference>
<dbReference type="Gene3D" id="3.30.2310.20">
    <property type="entry name" value="RelE-like"/>
    <property type="match status" value="1"/>
</dbReference>
<keyword evidence="4" id="KW-0255">Endonuclease</keyword>